<dbReference type="PROSITE" id="PS51257">
    <property type="entry name" value="PROKAR_LIPOPROTEIN"/>
    <property type="match status" value="1"/>
</dbReference>
<dbReference type="GO" id="GO:0004622">
    <property type="term" value="F:phosphatidylcholine lysophospholipase activity"/>
    <property type="evidence" value="ECO:0007669"/>
    <property type="project" value="TreeGrafter"/>
</dbReference>
<organism evidence="2">
    <name type="scientific">Pseudidiomarina aestuarii</name>
    <dbReference type="NCBI Taxonomy" id="624146"/>
    <lineage>
        <taxon>Bacteria</taxon>
        <taxon>Pseudomonadati</taxon>
        <taxon>Pseudomonadota</taxon>
        <taxon>Gammaproteobacteria</taxon>
        <taxon>Alteromonadales</taxon>
        <taxon>Idiomarinaceae</taxon>
        <taxon>Pseudidiomarina</taxon>
    </lineage>
</organism>
<dbReference type="InterPro" id="IPR013830">
    <property type="entry name" value="SGNH_hydro"/>
</dbReference>
<comment type="caution">
    <text evidence="2">The sequence shown here is derived from an EMBL/GenBank/DDBJ whole genome shotgun (WGS) entry which is preliminary data.</text>
</comment>
<dbReference type="EMBL" id="PYVN01000006">
    <property type="protein sequence ID" value="PTB86733.1"/>
    <property type="molecule type" value="Genomic_DNA"/>
</dbReference>
<dbReference type="PANTHER" id="PTHR30383:SF24">
    <property type="entry name" value="THIOESTERASE 1_PROTEASE 1_LYSOPHOSPHOLIPASE L1"/>
    <property type="match status" value="1"/>
</dbReference>
<protein>
    <submittedName>
        <fullName evidence="2">Arylesterase</fullName>
    </submittedName>
</protein>
<feature type="domain" description="SGNH hydrolase-type esterase" evidence="1">
    <location>
        <begin position="43"/>
        <end position="193"/>
    </location>
</feature>
<dbReference type="CDD" id="cd01822">
    <property type="entry name" value="Lysophospholipase_L1_like"/>
    <property type="match status" value="1"/>
</dbReference>
<reference evidence="2" key="1">
    <citation type="submission" date="2018-03" db="EMBL/GenBank/DDBJ databases">
        <title>Cross-interface Injection: A General Nanoliter Liquid Handling Method Applied to Single Cells Genome Amplification Automated Nanoliter Liquid Handling Applied to Single Cell Multiple Displacement Amplification.</title>
        <authorList>
            <person name="Yun J."/>
            <person name="Xu P."/>
            <person name="Xu J."/>
            <person name="Dai X."/>
            <person name="Wang Y."/>
            <person name="Zheng X."/>
            <person name="Cao C."/>
            <person name="Yi Q."/>
            <person name="Zhu Y."/>
            <person name="Wang L."/>
            <person name="Dong Z."/>
            <person name="Huang Y."/>
            <person name="Huang L."/>
            <person name="Du W."/>
        </authorList>
    </citation>
    <scope>NUCLEOTIDE SEQUENCE [LARGE SCALE GENOMIC DNA]</scope>
    <source>
        <strain evidence="2">Z-D3-2</strain>
    </source>
</reference>
<accession>A0A2T4CYU0</accession>
<gene>
    <name evidence="2" type="ORF">C9940_01125</name>
</gene>
<dbReference type="Pfam" id="PF13472">
    <property type="entry name" value="Lipase_GDSL_2"/>
    <property type="match status" value="1"/>
</dbReference>
<name>A0A2T4CYU0_9GAMM</name>
<evidence type="ECO:0000259" key="1">
    <source>
        <dbReference type="Pfam" id="PF13472"/>
    </source>
</evidence>
<dbReference type="Gene3D" id="3.40.50.1110">
    <property type="entry name" value="SGNH hydrolase"/>
    <property type="match status" value="1"/>
</dbReference>
<dbReference type="PANTHER" id="PTHR30383">
    <property type="entry name" value="THIOESTERASE 1/PROTEASE 1/LYSOPHOSPHOLIPASE L1"/>
    <property type="match status" value="1"/>
</dbReference>
<dbReference type="InterPro" id="IPR051532">
    <property type="entry name" value="Ester_Hydrolysis_Enzymes"/>
</dbReference>
<dbReference type="SUPFAM" id="SSF52266">
    <property type="entry name" value="SGNH hydrolase"/>
    <property type="match status" value="1"/>
</dbReference>
<dbReference type="AlphaFoldDB" id="A0A2T4CYU0"/>
<proteinExistence type="predicted"/>
<sequence>MNRNFVAAFKYFLIVCIGISTLSGCDQPSAKLKPLSQDGVILAFGDSLTFGTGAAPEQSYPALLAEMTNRKVINAGVPGEVSSDGKKRLAKLLEETKPDLVVLCHGGNDLLRKQSRTQLQANLQTMVDEIIASGSQVILIAVPALGLNLAPLPLYLDIAESKGIPVEPTILSEVLIDSSLKADHVHPNALGYQQFAQSIHRLLIDSGAISR</sequence>
<evidence type="ECO:0000313" key="2">
    <source>
        <dbReference type="EMBL" id="PTB86733.1"/>
    </source>
</evidence>
<dbReference type="InterPro" id="IPR036514">
    <property type="entry name" value="SGNH_hydro_sf"/>
</dbReference>